<protein>
    <submittedName>
        <fullName evidence="1">Uncharacterized protein</fullName>
    </submittedName>
</protein>
<accession>A0A158AZS8</accession>
<keyword evidence="2" id="KW-1185">Reference proteome</keyword>
<reference evidence="1" key="1">
    <citation type="submission" date="2016-01" db="EMBL/GenBank/DDBJ databases">
        <authorList>
            <person name="Peeters C."/>
        </authorList>
    </citation>
    <scope>NUCLEOTIDE SEQUENCE [LARGE SCALE GENOMIC DNA]</scope>
    <source>
        <strain evidence="1">LMG 29323</strain>
    </source>
</reference>
<name>A0A158AZS8_9BURK</name>
<dbReference type="RefSeq" id="WP_160147439.1">
    <property type="nucleotide sequence ID" value="NZ_FCOE02000008.1"/>
</dbReference>
<gene>
    <name evidence="1" type="ORF">AWB80_02852</name>
</gene>
<comment type="caution">
    <text evidence="1">The sequence shown here is derived from an EMBL/GenBank/DDBJ whole genome shotgun (WGS) entry which is preliminary data.</text>
</comment>
<dbReference type="STRING" id="1777141.AWB80_02852"/>
<proteinExistence type="predicted"/>
<organism evidence="1 2">
    <name type="scientific">Caballeronia pedi</name>
    <dbReference type="NCBI Taxonomy" id="1777141"/>
    <lineage>
        <taxon>Bacteria</taxon>
        <taxon>Pseudomonadati</taxon>
        <taxon>Pseudomonadota</taxon>
        <taxon>Betaproteobacteria</taxon>
        <taxon>Burkholderiales</taxon>
        <taxon>Burkholderiaceae</taxon>
        <taxon>Caballeronia</taxon>
    </lineage>
</organism>
<evidence type="ECO:0000313" key="2">
    <source>
        <dbReference type="Proteomes" id="UP000054911"/>
    </source>
</evidence>
<evidence type="ECO:0000313" key="1">
    <source>
        <dbReference type="EMBL" id="SAK63322.1"/>
    </source>
</evidence>
<sequence>MTEREKIMLDALLAITKWPDTGTRYGQKNIKRFAREQLAYAAQFTGEAKPVSEAKR</sequence>
<dbReference type="AlphaFoldDB" id="A0A158AZS8"/>
<dbReference type="EMBL" id="FCOE02000008">
    <property type="protein sequence ID" value="SAK63322.1"/>
    <property type="molecule type" value="Genomic_DNA"/>
</dbReference>
<dbReference type="Proteomes" id="UP000054911">
    <property type="component" value="Unassembled WGS sequence"/>
</dbReference>